<name>A0A1Z1BGI1_RASKA</name>
<comment type="subcellular location">
    <subcellularLocation>
        <location evidence="1 14">Mitochondrion membrane</location>
        <topology evidence="1 14">Single-pass membrane protein</topology>
    </subcellularLocation>
</comment>
<evidence type="ECO:0000256" key="8">
    <source>
        <dbReference type="ARBA" id="ARBA00023065"/>
    </source>
</evidence>
<evidence type="ECO:0000256" key="9">
    <source>
        <dbReference type="ARBA" id="ARBA00023128"/>
    </source>
</evidence>
<evidence type="ECO:0000256" key="4">
    <source>
        <dbReference type="ARBA" id="ARBA00022547"/>
    </source>
</evidence>
<dbReference type="Pfam" id="PF00895">
    <property type="entry name" value="ATP-synt_8"/>
    <property type="match status" value="1"/>
</dbReference>
<keyword evidence="4 14" id="KW-0138">CF(0)</keyword>
<proteinExistence type="inferred from homology"/>
<dbReference type="GO" id="GO:0031966">
    <property type="term" value="C:mitochondrial membrane"/>
    <property type="evidence" value="ECO:0007669"/>
    <property type="project" value="UniProtKB-SubCell"/>
</dbReference>
<dbReference type="PANTHER" id="PTHR39937:SF1">
    <property type="entry name" value="ATP SYNTHASE PROTEIN 8"/>
    <property type="match status" value="1"/>
</dbReference>
<evidence type="ECO:0000256" key="14">
    <source>
        <dbReference type="RuleBase" id="RU003661"/>
    </source>
</evidence>
<evidence type="ECO:0000256" key="2">
    <source>
        <dbReference type="ARBA" id="ARBA00008892"/>
    </source>
</evidence>
<evidence type="ECO:0000256" key="1">
    <source>
        <dbReference type="ARBA" id="ARBA00004304"/>
    </source>
</evidence>
<dbReference type="InterPro" id="IPR050635">
    <property type="entry name" value="ATPase_protein_8"/>
</dbReference>
<evidence type="ECO:0000256" key="5">
    <source>
        <dbReference type="ARBA" id="ARBA00022692"/>
    </source>
</evidence>
<evidence type="ECO:0000256" key="11">
    <source>
        <dbReference type="ARBA" id="ARBA00023310"/>
    </source>
</evidence>
<evidence type="ECO:0000313" key="16">
    <source>
        <dbReference type="EMBL" id="ALU86430.1"/>
    </source>
</evidence>
<keyword evidence="10 15" id="KW-0472">Membrane</keyword>
<evidence type="ECO:0000256" key="7">
    <source>
        <dbReference type="ARBA" id="ARBA00022989"/>
    </source>
</evidence>
<evidence type="ECO:0000256" key="3">
    <source>
        <dbReference type="ARBA" id="ARBA00022448"/>
    </source>
</evidence>
<keyword evidence="11" id="KW-0066">ATP synthesis</keyword>
<sequence length="55" mass="6490">MPQLNPSPWLAILIFSWSVFLIVIPPKIMAHSFPNEPTLQSTEKHKAEPWNWPWH</sequence>
<dbReference type="EMBL" id="KU298178">
    <property type="protein sequence ID" value="ALU86430.1"/>
    <property type="molecule type" value="Genomic_DNA"/>
</dbReference>
<dbReference type="GO" id="GO:0015986">
    <property type="term" value="P:proton motive force-driven ATP synthesis"/>
    <property type="evidence" value="ECO:0007669"/>
    <property type="project" value="InterPro"/>
</dbReference>
<reference evidence="16" key="1">
    <citation type="journal article" date="2017" name="Fish. Res.">
        <title>Genetic population structure and historic demography of Indian mackerel, Rastrelliger kanagurta from Indian peninsular waters.</title>
        <authorList>
            <person name="Sukumaran S."/>
            <person name="Sebastian W."/>
            <person name="Gopalakrishnan A."/>
        </authorList>
    </citation>
    <scope>NUCLEOTIDE SEQUENCE</scope>
    <source>
        <strain evidence="16">CMFRIMBTDRKANA-MRE8</strain>
    </source>
</reference>
<feature type="transmembrane region" description="Helical" evidence="15">
    <location>
        <begin position="6"/>
        <end position="24"/>
    </location>
</feature>
<accession>A0A1Z1BGI1</accession>
<evidence type="ECO:0000256" key="10">
    <source>
        <dbReference type="ARBA" id="ARBA00023136"/>
    </source>
</evidence>
<evidence type="ECO:0000256" key="15">
    <source>
        <dbReference type="SAM" id="Phobius"/>
    </source>
</evidence>
<keyword evidence="7 15" id="KW-1133">Transmembrane helix</keyword>
<organism evidence="16">
    <name type="scientific">Rastrelliger kanagurta</name>
    <name type="common">Indian mackerel</name>
    <dbReference type="NCBI Taxonomy" id="70446"/>
    <lineage>
        <taxon>Eukaryota</taxon>
        <taxon>Metazoa</taxon>
        <taxon>Chordata</taxon>
        <taxon>Craniata</taxon>
        <taxon>Vertebrata</taxon>
        <taxon>Euteleostomi</taxon>
        <taxon>Actinopterygii</taxon>
        <taxon>Neopterygii</taxon>
        <taxon>Teleostei</taxon>
        <taxon>Neoteleostei</taxon>
        <taxon>Acanthomorphata</taxon>
        <taxon>Pelagiaria</taxon>
        <taxon>Scombriformes</taxon>
        <taxon>Scombridae</taxon>
        <taxon>Rastrelliger</taxon>
    </lineage>
</organism>
<keyword evidence="6 14" id="KW-0375">Hydrogen ion transport</keyword>
<dbReference type="AlphaFoldDB" id="A0A1Z1BGI1"/>
<dbReference type="GO" id="GO:0045259">
    <property type="term" value="C:proton-transporting ATP synthase complex"/>
    <property type="evidence" value="ECO:0007669"/>
    <property type="project" value="UniProtKB-KW"/>
</dbReference>
<geneLocation type="mitochondrion" evidence="16"/>
<keyword evidence="3 14" id="KW-0813">Transport</keyword>
<comment type="similarity">
    <text evidence="2 14">Belongs to the ATPase protein 8 family.</text>
</comment>
<evidence type="ECO:0000256" key="12">
    <source>
        <dbReference type="ARBA" id="ARBA00053067"/>
    </source>
</evidence>
<keyword evidence="8 14" id="KW-0406">Ion transport</keyword>
<keyword evidence="9 14" id="KW-0496">Mitochondrion</keyword>
<evidence type="ECO:0000256" key="13">
    <source>
        <dbReference type="ARBA" id="ARBA00064647"/>
    </source>
</evidence>
<gene>
    <name evidence="16" type="primary">atp8</name>
</gene>
<comment type="function">
    <text evidence="12">Subunit 8, of the mitochondrial membrane ATP synthase complex (F(1)F(0) ATP synthase or Complex V) that produces ATP from ADP in the presence of a proton gradient across the membrane which is generated by electron transport complexes of the respiratory chain. ATP synthase complex consist of a soluble F(1) head domain - the catalytic core - and a membrane F(1) domain - the membrane proton channel. These two domains are linked by a central stalk rotating inside the F(1) region and a stationary peripheral stalk. During catalysis, ATP synthesis in the catalytic domain of F(1) is coupled via a rotary mechanism of the central stalk subunits to proton translocation. In vivo, can only synthesize ATP although its ATP hydrolase activity can be activated artificially in vitro. Part of the complex F(0) domain.</text>
</comment>
<protein>
    <recommendedName>
        <fullName evidence="14">ATP synthase complex subunit 8</fullName>
    </recommendedName>
</protein>
<dbReference type="PANTHER" id="PTHR39937">
    <property type="entry name" value="ATP SYNTHASE PROTEIN 8"/>
    <property type="match status" value="1"/>
</dbReference>
<comment type="subunit">
    <text evidence="13">Component of the ATP synthase complex composed at least of ATP5F1A/subunit alpha, ATP5F1B/subunit beta, ATP5MC1/subunit c (homooctomer), MT-ATP6/subunit a, MT-ATP8/subunit 8, ATP5ME/subunit e, ATP5MF/subunit f, ATP5MG/subunit g, ATP5MK/subunit k, ATP5MJ/subunit j, ATP5F1C/subunit gamma, ATP5F1D/subunit delta, ATP5F1E/subunit epsilon, ATP5PF/subunit F6, ATP5PB/subunit b, ATP5PD/subunit d, ATP5PO/subunit OSCP. ATP synthase complex consists of a soluble F(1) head domain (subunits alpha(3) and beta(3)) - the catalytic core - and a membrane F(0) domain - the membrane proton channel (subunits c, a, 8, e, f, g, k and j). These two domains are linked by a central stalk (subunits gamma, delta, and epsilon) rotating inside the F1 region and a stationary peripheral stalk (subunits F6, b, d, and OSCP).</text>
</comment>
<dbReference type="InterPro" id="IPR001421">
    <property type="entry name" value="ATP8_metazoa"/>
</dbReference>
<keyword evidence="5 14" id="KW-0812">Transmembrane</keyword>
<evidence type="ECO:0000256" key="6">
    <source>
        <dbReference type="ARBA" id="ARBA00022781"/>
    </source>
</evidence>
<dbReference type="GO" id="GO:0015078">
    <property type="term" value="F:proton transmembrane transporter activity"/>
    <property type="evidence" value="ECO:0007669"/>
    <property type="project" value="InterPro"/>
</dbReference>